<dbReference type="STRING" id="1335048.AKL17_3466"/>
<sequence>MQTSNAADQQTVSPLQAGFPDLRIVHADDLAKLFGYARATSGFRRFCAENCITPVPGRGPYFDLKLVRHRLDVVQGLAPAAPDAAKPSLVEQRRRRLGSH</sequence>
<keyword evidence="2" id="KW-1185">Reference proteome</keyword>
<dbReference type="AlphaFoldDB" id="A0A159Z7W0"/>
<dbReference type="EMBL" id="CP012661">
    <property type="protein sequence ID" value="AMY70690.1"/>
    <property type="molecule type" value="Genomic_DNA"/>
</dbReference>
<dbReference type="KEGG" id="daa:AKL17_3466"/>
<organism evidence="1 2">
    <name type="scientific">Frigidibacter mobilis</name>
    <dbReference type="NCBI Taxonomy" id="1335048"/>
    <lineage>
        <taxon>Bacteria</taxon>
        <taxon>Pseudomonadati</taxon>
        <taxon>Pseudomonadota</taxon>
        <taxon>Alphaproteobacteria</taxon>
        <taxon>Rhodobacterales</taxon>
        <taxon>Paracoccaceae</taxon>
        <taxon>Frigidibacter</taxon>
    </lineage>
</organism>
<name>A0A159Z7W0_9RHOB</name>
<proteinExistence type="predicted"/>
<evidence type="ECO:0000313" key="2">
    <source>
        <dbReference type="Proteomes" id="UP000076128"/>
    </source>
</evidence>
<gene>
    <name evidence="1" type="ORF">AKL17_3466</name>
</gene>
<dbReference type="Proteomes" id="UP000076128">
    <property type="component" value="Chromosome"/>
</dbReference>
<protein>
    <submittedName>
        <fullName evidence="1">Uncharacterized protein</fullName>
    </submittedName>
</protein>
<reference evidence="1 2" key="1">
    <citation type="submission" date="2015-09" db="EMBL/GenBank/DDBJ databases">
        <title>Complete genome sequence of Defluviimonas alba cai42t isolated from an oilfield in Xinjiang.</title>
        <authorList>
            <person name="Geng S."/>
            <person name="Pan X."/>
            <person name="Wu X."/>
        </authorList>
    </citation>
    <scope>NUCLEOTIDE SEQUENCE [LARGE SCALE GENOMIC DNA]</scope>
    <source>
        <strain evidence="2">cai42</strain>
    </source>
</reference>
<evidence type="ECO:0000313" key="1">
    <source>
        <dbReference type="EMBL" id="AMY70690.1"/>
    </source>
</evidence>
<accession>A0A159Z7W0</accession>